<proteinExistence type="predicted"/>
<gene>
    <name evidence="2" type="primary">roaA</name>
</gene>
<keyword evidence="1" id="KW-0472">Membrane</keyword>
<dbReference type="EMBL" id="KR921747">
    <property type="protein sequence ID" value="ALP86064.1"/>
    <property type="molecule type" value="Genomic_DNA"/>
</dbReference>
<sequence length="362" mass="44920">MSNESNFRQVQLRYRTSITNFFARVKVVKYILLEKRVFYLKKEVSFMYFFLVFLLSKNLILSGRFLKLEFLSKNLKSYLANINIFNISYQYINNLFLLPILESISYRLSFGFRPYRNCFDFFTFVKKEIKIHSFLSGIEFLGWYFLNLRSKVYISLISYDNILAYKLRLKFLIKKISLHNFFRGLELLNKEIYLWTSSYGACDNFRFLCKRLDFYVYVLLWKFLKKRHPRRPNTWIYAKYWRSLEGFWYFTVYDFVKKRFFILQKHFSSFTKIYTLPYSFEIYNFIFYRRMINIWFKKINHFNNDIYFILWKTQFGLCFYCKNLFEKFEITSIKFVIKKYFKRNFWGSNYLLNFCLVHNFCI</sequence>
<dbReference type="AlphaFoldDB" id="A0A172F1X7"/>
<name>A0A172F1X7_9EUGL</name>
<reference evidence="2" key="1">
    <citation type="submission" date="2015-05" db="EMBL/GenBank/DDBJ databases">
        <title>Phacus orbicularis chloroplast genome.</title>
        <authorList>
            <person name="Kasiborski B.A."/>
            <person name="Linton E.W."/>
        </authorList>
    </citation>
    <scope>NUCLEOTIDE SEQUENCE</scope>
</reference>
<keyword evidence="1" id="KW-1133">Transmembrane helix</keyword>
<feature type="transmembrane region" description="Helical" evidence="1">
    <location>
        <begin position="46"/>
        <end position="66"/>
    </location>
</feature>
<evidence type="ECO:0000256" key="1">
    <source>
        <dbReference type="SAM" id="Phobius"/>
    </source>
</evidence>
<protein>
    <submittedName>
        <fullName evidence="2">RoaA</fullName>
    </submittedName>
</protein>
<keyword evidence="2" id="KW-0934">Plastid</keyword>
<geneLocation type="chloroplast" evidence="2"/>
<keyword evidence="1" id="KW-0812">Transmembrane</keyword>
<accession>A0A172F1X7</accession>
<evidence type="ECO:0000313" key="2">
    <source>
        <dbReference type="EMBL" id="ALP86064.1"/>
    </source>
</evidence>
<organism evidence="2">
    <name type="scientific">Phacus orbicularis</name>
    <dbReference type="NCBI Taxonomy" id="158829"/>
    <lineage>
        <taxon>Eukaryota</taxon>
        <taxon>Discoba</taxon>
        <taxon>Euglenozoa</taxon>
        <taxon>Euglenida</taxon>
        <taxon>Spirocuta</taxon>
        <taxon>Euglenophyceae</taxon>
        <taxon>Euglenales</taxon>
        <taxon>Phacaceae</taxon>
        <taxon>Phacus</taxon>
    </lineage>
</organism>
<keyword evidence="2" id="KW-0150">Chloroplast</keyword>